<sequence length="123" mass="14510">MRHDLNLTPVPSFRNWNSNTTDRMIKCSFCLILFITNEFLLISGNKNERSINTKSDFGLTHIDNSQKTIYAAKIPIALFKELMPERNRVKRMIFSGRISYDHKGNPVIRNKARTKDNWFWNVF</sequence>
<protein>
    <submittedName>
        <fullName evidence="2">Uncharacterized protein</fullName>
    </submittedName>
</protein>
<reference evidence="2" key="1">
    <citation type="submission" date="2025-08" db="UniProtKB">
        <authorList>
            <consortium name="RefSeq"/>
        </authorList>
    </citation>
    <scope>IDENTIFICATION</scope>
</reference>
<keyword evidence="1" id="KW-1185">Reference proteome</keyword>
<proteinExistence type="predicted"/>
<dbReference type="Proteomes" id="UP001652628">
    <property type="component" value="Chromosome 3"/>
</dbReference>
<evidence type="ECO:0000313" key="1">
    <source>
        <dbReference type="Proteomes" id="UP001652628"/>
    </source>
</evidence>
<name>A0ABM4TQU9_DROSZ</name>
<evidence type="ECO:0000313" key="2">
    <source>
        <dbReference type="RefSeq" id="XP_070852354.1"/>
    </source>
</evidence>
<dbReference type="RefSeq" id="XP_070852354.1">
    <property type="nucleotide sequence ID" value="XM_070996253.1"/>
</dbReference>
<organism evidence="1 2">
    <name type="scientific">Drosophila suzukii</name>
    <name type="common">Spotted-wing drosophila fruit fly</name>
    <dbReference type="NCBI Taxonomy" id="28584"/>
    <lineage>
        <taxon>Eukaryota</taxon>
        <taxon>Metazoa</taxon>
        <taxon>Ecdysozoa</taxon>
        <taxon>Arthropoda</taxon>
        <taxon>Hexapoda</taxon>
        <taxon>Insecta</taxon>
        <taxon>Pterygota</taxon>
        <taxon>Neoptera</taxon>
        <taxon>Endopterygota</taxon>
        <taxon>Diptera</taxon>
        <taxon>Brachycera</taxon>
        <taxon>Muscomorpha</taxon>
        <taxon>Ephydroidea</taxon>
        <taxon>Drosophilidae</taxon>
        <taxon>Drosophila</taxon>
        <taxon>Sophophora</taxon>
    </lineage>
</organism>
<gene>
    <name evidence="2" type="primary">LOC139353056</name>
</gene>
<accession>A0ABM4TQU9</accession>
<dbReference type="GeneID" id="139353056"/>